<dbReference type="PANTHER" id="PTHR48111:SF1">
    <property type="entry name" value="TWO-COMPONENT RESPONSE REGULATOR ORR33"/>
    <property type="match status" value="1"/>
</dbReference>
<dbReference type="PANTHER" id="PTHR48111">
    <property type="entry name" value="REGULATOR OF RPOS"/>
    <property type="match status" value="1"/>
</dbReference>
<dbReference type="GO" id="GO:0032993">
    <property type="term" value="C:protein-DNA complex"/>
    <property type="evidence" value="ECO:0007669"/>
    <property type="project" value="TreeGrafter"/>
</dbReference>
<keyword evidence="2" id="KW-0902">Two-component regulatory system</keyword>
<proteinExistence type="predicted"/>
<feature type="domain" description="Response regulatory" evidence="8">
    <location>
        <begin position="141"/>
        <end position="257"/>
    </location>
</feature>
<evidence type="ECO:0000256" key="7">
    <source>
        <dbReference type="SAM" id="MobiDB-lite"/>
    </source>
</evidence>
<dbReference type="CDD" id="cd17574">
    <property type="entry name" value="REC_OmpR"/>
    <property type="match status" value="1"/>
</dbReference>
<protein>
    <submittedName>
        <fullName evidence="9">Transcriptional regulator</fullName>
    </submittedName>
</protein>
<evidence type="ECO:0000313" key="9">
    <source>
        <dbReference type="EMBL" id="AUX26176.1"/>
    </source>
</evidence>
<dbReference type="SMART" id="SM00448">
    <property type="entry name" value="REC"/>
    <property type="match status" value="1"/>
</dbReference>
<dbReference type="InterPro" id="IPR011006">
    <property type="entry name" value="CheY-like_superfamily"/>
</dbReference>
<dbReference type="GO" id="GO:0006355">
    <property type="term" value="P:regulation of DNA-templated transcription"/>
    <property type="evidence" value="ECO:0007669"/>
    <property type="project" value="TreeGrafter"/>
</dbReference>
<evidence type="ECO:0000313" key="10">
    <source>
        <dbReference type="Proteomes" id="UP000295781"/>
    </source>
</evidence>
<gene>
    <name evidence="9" type="primary">ompR</name>
    <name evidence="9" type="ORF">SOCEGT47_067370</name>
</gene>
<evidence type="ECO:0000259" key="8">
    <source>
        <dbReference type="PROSITE" id="PS50110"/>
    </source>
</evidence>
<dbReference type="PROSITE" id="PS50110">
    <property type="entry name" value="RESPONSE_REGULATORY"/>
    <property type="match status" value="1"/>
</dbReference>
<dbReference type="GO" id="GO:0005829">
    <property type="term" value="C:cytosol"/>
    <property type="evidence" value="ECO:0007669"/>
    <property type="project" value="TreeGrafter"/>
</dbReference>
<dbReference type="Pfam" id="PF00072">
    <property type="entry name" value="Response_reg"/>
    <property type="match status" value="1"/>
</dbReference>
<keyword evidence="3" id="KW-0805">Transcription regulation</keyword>
<dbReference type="Gene3D" id="3.40.50.2300">
    <property type="match status" value="1"/>
</dbReference>
<feature type="region of interest" description="Disordered" evidence="7">
    <location>
        <begin position="109"/>
        <end position="141"/>
    </location>
</feature>
<dbReference type="InterPro" id="IPR001789">
    <property type="entry name" value="Sig_transdc_resp-reg_receiver"/>
</dbReference>
<dbReference type="SUPFAM" id="SSF52172">
    <property type="entry name" value="CheY-like"/>
    <property type="match status" value="1"/>
</dbReference>
<evidence type="ECO:0000256" key="1">
    <source>
        <dbReference type="ARBA" id="ARBA00022553"/>
    </source>
</evidence>
<keyword evidence="4" id="KW-0238">DNA-binding</keyword>
<evidence type="ECO:0000256" key="4">
    <source>
        <dbReference type="ARBA" id="ARBA00023125"/>
    </source>
</evidence>
<feature type="modified residue" description="4-aspartylphosphate" evidence="6">
    <location>
        <position position="190"/>
    </location>
</feature>
<dbReference type="FunFam" id="3.40.50.2300:FF:000001">
    <property type="entry name" value="DNA-binding response regulator PhoB"/>
    <property type="match status" value="1"/>
</dbReference>
<evidence type="ECO:0000256" key="5">
    <source>
        <dbReference type="ARBA" id="ARBA00023163"/>
    </source>
</evidence>
<dbReference type="OrthoDB" id="5505744at2"/>
<organism evidence="9 10">
    <name type="scientific">Sorangium cellulosum</name>
    <name type="common">Polyangium cellulosum</name>
    <dbReference type="NCBI Taxonomy" id="56"/>
    <lineage>
        <taxon>Bacteria</taxon>
        <taxon>Pseudomonadati</taxon>
        <taxon>Myxococcota</taxon>
        <taxon>Polyangia</taxon>
        <taxon>Polyangiales</taxon>
        <taxon>Polyangiaceae</taxon>
        <taxon>Sorangium</taxon>
    </lineage>
</organism>
<dbReference type="GO" id="GO:0000976">
    <property type="term" value="F:transcription cis-regulatory region binding"/>
    <property type="evidence" value="ECO:0007669"/>
    <property type="project" value="TreeGrafter"/>
</dbReference>
<dbReference type="EMBL" id="CP012670">
    <property type="protein sequence ID" value="AUX26176.1"/>
    <property type="molecule type" value="Genomic_DNA"/>
</dbReference>
<reference evidence="9 10" key="1">
    <citation type="submission" date="2015-09" db="EMBL/GenBank/DDBJ databases">
        <title>Sorangium comparison.</title>
        <authorList>
            <person name="Zaburannyi N."/>
            <person name="Bunk B."/>
            <person name="Overmann J."/>
            <person name="Mueller R."/>
        </authorList>
    </citation>
    <scope>NUCLEOTIDE SEQUENCE [LARGE SCALE GENOMIC DNA]</scope>
    <source>
        <strain evidence="9 10">So ceGT47</strain>
    </source>
</reference>
<name>A0A4P2QA88_SORCE</name>
<dbReference type="InterPro" id="IPR039420">
    <property type="entry name" value="WalR-like"/>
</dbReference>
<keyword evidence="1 6" id="KW-0597">Phosphoprotein</keyword>
<evidence type="ECO:0000256" key="2">
    <source>
        <dbReference type="ARBA" id="ARBA00023012"/>
    </source>
</evidence>
<accession>A0A4P2QA88</accession>
<dbReference type="AlphaFoldDB" id="A0A4P2QA88"/>
<dbReference type="RefSeq" id="WP_129353606.1">
    <property type="nucleotide sequence ID" value="NZ_CP012670.1"/>
</dbReference>
<keyword evidence="5" id="KW-0804">Transcription</keyword>
<dbReference type="Proteomes" id="UP000295781">
    <property type="component" value="Chromosome"/>
</dbReference>
<evidence type="ECO:0000256" key="3">
    <source>
        <dbReference type="ARBA" id="ARBA00023015"/>
    </source>
</evidence>
<dbReference type="GO" id="GO:0000156">
    <property type="term" value="F:phosphorelay response regulator activity"/>
    <property type="evidence" value="ECO:0007669"/>
    <property type="project" value="TreeGrafter"/>
</dbReference>
<evidence type="ECO:0000256" key="6">
    <source>
        <dbReference type="PROSITE-ProRule" id="PRU00169"/>
    </source>
</evidence>
<sequence>MRSVLYRFPDLRQFERIVCDPEEGDLELGLPVGEIVADGEWVLAIFELGEHRRATSAAACASVSPEGARLTFEPRDWRRLAHFARTEATRPGSVPHTDGATLLRPAGAPHPAAWAGVQSTGPAGRTPSRPAPPRLRGNGSRVLVVDDDPDIREMVSTMLEAVELVVVTAASAEDALEHLRRAPFDLVVLDWNLPRMSGTDLCRALRQEPALRDLPVLFLTANASSQDMVYAFACGADDYMVKPFRAPELGARIFSLLRRPRRSER</sequence>